<dbReference type="RefSeq" id="WP_028497814.1">
    <property type="nucleotide sequence ID" value="NZ_CALFSO010000109.1"/>
</dbReference>
<proteinExistence type="predicted"/>
<dbReference type="STRING" id="1122240.GCA_000620105_00318"/>
<name>A0A2S0PB98_9NEIS</name>
<gene>
    <name evidence="1" type="ORF">DAI18_11430</name>
</gene>
<dbReference type="Proteomes" id="UP000244173">
    <property type="component" value="Chromosome"/>
</dbReference>
<dbReference type="AlphaFoldDB" id="A0A2S0PB98"/>
<keyword evidence="2" id="KW-1185">Reference proteome</keyword>
<organism evidence="1 2">
    <name type="scientific">Microvirgula aerodenitrificans</name>
    <dbReference type="NCBI Taxonomy" id="57480"/>
    <lineage>
        <taxon>Bacteria</taxon>
        <taxon>Pseudomonadati</taxon>
        <taxon>Pseudomonadota</taxon>
        <taxon>Betaproteobacteria</taxon>
        <taxon>Neisseriales</taxon>
        <taxon>Aquaspirillaceae</taxon>
        <taxon>Microvirgula</taxon>
    </lineage>
</organism>
<reference evidence="1 2" key="1">
    <citation type="submission" date="2018-04" db="EMBL/GenBank/DDBJ databases">
        <title>Denitrifier Microvirgula.</title>
        <authorList>
            <person name="Anderson E."/>
            <person name="Jang J."/>
            <person name="Ishii S."/>
        </authorList>
    </citation>
    <scope>NUCLEOTIDE SEQUENCE [LARGE SCALE GENOMIC DNA]</scope>
    <source>
        <strain evidence="1 2">BE2.4</strain>
    </source>
</reference>
<evidence type="ECO:0000313" key="2">
    <source>
        <dbReference type="Proteomes" id="UP000244173"/>
    </source>
</evidence>
<protein>
    <submittedName>
        <fullName evidence="1">PilZ domain-containing protein</fullName>
    </submittedName>
</protein>
<sequence length="88" mass="10234">MRHQLEVRSLITNKTHQGECTHLSVEGMVFLADFVPQHAERLEVTMLPADIGAYRATPFVAETEVRHCYRHTDGERYEIGVVIRERKR</sequence>
<dbReference type="OrthoDB" id="8562941at2"/>
<accession>A0A2S0PB98</accession>
<dbReference type="KEGG" id="maer:DAI18_11430"/>
<dbReference type="EMBL" id="CP028519">
    <property type="protein sequence ID" value="AVY94583.1"/>
    <property type="molecule type" value="Genomic_DNA"/>
</dbReference>
<evidence type="ECO:0000313" key="1">
    <source>
        <dbReference type="EMBL" id="AVY94583.1"/>
    </source>
</evidence>